<evidence type="ECO:0000313" key="3">
    <source>
        <dbReference type="Proteomes" id="UP001190700"/>
    </source>
</evidence>
<evidence type="ECO:0000256" key="1">
    <source>
        <dbReference type="SAM" id="SignalP"/>
    </source>
</evidence>
<reference evidence="2 3" key="1">
    <citation type="journal article" date="2015" name="Genome Biol. Evol.">
        <title>Comparative Genomics of a Bacterivorous Green Alga Reveals Evolutionary Causalities and Consequences of Phago-Mixotrophic Mode of Nutrition.</title>
        <authorList>
            <person name="Burns J.A."/>
            <person name="Paasch A."/>
            <person name="Narechania A."/>
            <person name="Kim E."/>
        </authorList>
    </citation>
    <scope>NUCLEOTIDE SEQUENCE [LARGE SCALE GENOMIC DNA]</scope>
    <source>
        <strain evidence="2 3">PLY_AMNH</strain>
    </source>
</reference>
<gene>
    <name evidence="2" type="ORF">CYMTET_24873</name>
</gene>
<dbReference type="AlphaFoldDB" id="A0AAE0FWG3"/>
<feature type="signal peptide" evidence="1">
    <location>
        <begin position="1"/>
        <end position="31"/>
    </location>
</feature>
<keyword evidence="1" id="KW-0732">Signal</keyword>
<dbReference type="EMBL" id="LGRX02013015">
    <property type="protein sequence ID" value="KAK3266511.1"/>
    <property type="molecule type" value="Genomic_DNA"/>
</dbReference>
<sequence length="380" mass="42359">MAVFRVRKRTTSTWRTALCLGFFTSLFASDGQEIFDEGTQQQSLSRAAPRPADSRELDSDDDFIAADKNQSDLNHADAKTFTFPILSRQDAWRQNCTNEHLVLRQGKLSVAPKIVEFSRNKLAAAQVATKPYEHVYITEYFEPSFYRCLVQHLPPGGGRSGMAALGGGNGHRFTIKINLPNKPGPSTKKAAAIGVNRFFWRAFAEAFGSLEFTETWIMKFARTLKPRLRQAAVKYPDNPNQQDEDSNAAGMEPANFSTHLDLSRDLAGYAIDPHTDTDNKLVTTLYYLPSGSQMPKAGTLVLKSKRGAVSKDGTGKRTWASGRFVVAKQLRYLPNVVVAFAPCWRSWHAVRKISSPSIPRDTIQGFIHSSKQAIKRQCPN</sequence>
<comment type="caution">
    <text evidence="2">The sequence shown here is derived from an EMBL/GenBank/DDBJ whole genome shotgun (WGS) entry which is preliminary data.</text>
</comment>
<evidence type="ECO:0000313" key="2">
    <source>
        <dbReference type="EMBL" id="KAK3266511.1"/>
    </source>
</evidence>
<protein>
    <recommendedName>
        <fullName evidence="4">Fe2OG dioxygenase domain-containing protein</fullName>
    </recommendedName>
</protein>
<name>A0AAE0FWG3_9CHLO</name>
<dbReference type="Gene3D" id="2.60.120.620">
    <property type="entry name" value="q2cbj1_9rhob like domain"/>
    <property type="match status" value="1"/>
</dbReference>
<accession>A0AAE0FWG3</accession>
<evidence type="ECO:0008006" key="4">
    <source>
        <dbReference type="Google" id="ProtNLM"/>
    </source>
</evidence>
<dbReference type="Proteomes" id="UP001190700">
    <property type="component" value="Unassembled WGS sequence"/>
</dbReference>
<proteinExistence type="predicted"/>
<organism evidence="2 3">
    <name type="scientific">Cymbomonas tetramitiformis</name>
    <dbReference type="NCBI Taxonomy" id="36881"/>
    <lineage>
        <taxon>Eukaryota</taxon>
        <taxon>Viridiplantae</taxon>
        <taxon>Chlorophyta</taxon>
        <taxon>Pyramimonadophyceae</taxon>
        <taxon>Pyramimonadales</taxon>
        <taxon>Pyramimonadaceae</taxon>
        <taxon>Cymbomonas</taxon>
    </lineage>
</organism>
<keyword evidence="3" id="KW-1185">Reference proteome</keyword>
<feature type="chain" id="PRO_5042236617" description="Fe2OG dioxygenase domain-containing protein" evidence="1">
    <location>
        <begin position="32"/>
        <end position="380"/>
    </location>
</feature>